<protein>
    <submittedName>
        <fullName evidence="1">Uncharacterized protein</fullName>
    </submittedName>
</protein>
<proteinExistence type="predicted"/>
<dbReference type="Proteomes" id="UP000334019">
    <property type="component" value="Chromosome"/>
</dbReference>
<keyword evidence="2" id="KW-1185">Reference proteome</keyword>
<gene>
    <name evidence="1" type="ORF">GH723_17830</name>
</gene>
<reference evidence="1 2" key="1">
    <citation type="submission" date="2019-11" db="EMBL/GenBank/DDBJ databases">
        <authorList>
            <person name="He Y."/>
        </authorList>
    </citation>
    <scope>NUCLEOTIDE SEQUENCE [LARGE SCALE GENOMIC DNA]</scope>
    <source>
        <strain evidence="1 2">SCSIO 58843</strain>
    </source>
</reference>
<evidence type="ECO:0000313" key="2">
    <source>
        <dbReference type="Proteomes" id="UP000334019"/>
    </source>
</evidence>
<sequence length="378" mass="42534">MAHLIGKIGGQHLVVRLEHHTDGADATRRASVSVAQRALDVVSVMSAEHAALASLSGAAEHITWWTSKDRGRVMRYTCHSYLPSELITEPLRERTRAIAASIPPDRLPSPPLPPDWHPSFRHFRAAQLDDDLTSAFRHMYLAVESILGTVAVKQASETESDWLRRSARLVLDTPEVERRLEKRFRPLTAHGRFMQIYRLRLETFHSKDPSHLPFFEDEATHRDLQQAFVDLSDLYLTISAIHLDLDRRAGTTLFQSGFDLMTRHLLGVATIYVSDDDTPPERRVDDKEINPRGAANYAMHTRNARKLEGPFERVFIGKSAPSGPGHPNPVHGWTLAIGDLPIHGGTFEGALDLDDIDCLEIVISHAYRRDDLRTSFTS</sequence>
<dbReference type="AlphaFoldDB" id="A0A5Q2RQV3"/>
<dbReference type="KEGG" id="atq:GH723_17830"/>
<evidence type="ECO:0000313" key="1">
    <source>
        <dbReference type="EMBL" id="QGG96806.1"/>
    </source>
</evidence>
<organism evidence="1 2">
    <name type="scientific">Actinomarinicola tropica</name>
    <dbReference type="NCBI Taxonomy" id="2789776"/>
    <lineage>
        <taxon>Bacteria</taxon>
        <taxon>Bacillati</taxon>
        <taxon>Actinomycetota</taxon>
        <taxon>Acidimicrobiia</taxon>
        <taxon>Acidimicrobiales</taxon>
        <taxon>Iamiaceae</taxon>
        <taxon>Actinomarinicola</taxon>
    </lineage>
</organism>
<dbReference type="EMBL" id="CP045851">
    <property type="protein sequence ID" value="QGG96806.1"/>
    <property type="molecule type" value="Genomic_DNA"/>
</dbReference>
<accession>A0A5Q2RQV3</accession>
<dbReference type="RefSeq" id="WP_153760908.1">
    <property type="nucleotide sequence ID" value="NZ_CP045851.1"/>
</dbReference>
<name>A0A5Q2RQV3_9ACTN</name>